<proteinExistence type="predicted"/>
<feature type="compositionally biased region" description="Basic residues" evidence="1">
    <location>
        <begin position="691"/>
        <end position="706"/>
    </location>
</feature>
<evidence type="ECO:0000313" key="4">
    <source>
        <dbReference type="EMBL" id="CAI4016543.1"/>
    </source>
</evidence>
<feature type="signal peptide" evidence="2">
    <location>
        <begin position="1"/>
        <end position="35"/>
    </location>
</feature>
<evidence type="ECO:0000256" key="2">
    <source>
        <dbReference type="SAM" id="SignalP"/>
    </source>
</evidence>
<dbReference type="OrthoDB" id="431602at2759"/>
<protein>
    <recommendedName>
        <fullName evidence="3">Reverse transcriptase domain-containing protein</fullName>
    </recommendedName>
</protein>
<dbReference type="InterPro" id="IPR013087">
    <property type="entry name" value="Znf_C2H2_type"/>
</dbReference>
<evidence type="ECO:0000259" key="3">
    <source>
        <dbReference type="PROSITE" id="PS50878"/>
    </source>
</evidence>
<gene>
    <name evidence="4" type="ORF">C1SCF055_LOCUS41272</name>
</gene>
<dbReference type="SUPFAM" id="SSF53098">
    <property type="entry name" value="Ribonuclease H-like"/>
    <property type="match status" value="1"/>
</dbReference>
<dbReference type="PANTHER" id="PTHR19446">
    <property type="entry name" value="REVERSE TRANSCRIPTASES"/>
    <property type="match status" value="1"/>
</dbReference>
<feature type="compositionally biased region" description="Acidic residues" evidence="1">
    <location>
        <begin position="1387"/>
        <end position="1401"/>
    </location>
</feature>
<feature type="compositionally biased region" description="Polar residues" evidence="1">
    <location>
        <begin position="677"/>
        <end position="690"/>
    </location>
</feature>
<dbReference type="PROSITE" id="PS00028">
    <property type="entry name" value="ZINC_FINGER_C2H2_1"/>
    <property type="match status" value="1"/>
</dbReference>
<name>A0A9P1GKM4_9DINO</name>
<reference evidence="4" key="1">
    <citation type="submission" date="2022-10" db="EMBL/GenBank/DDBJ databases">
        <authorList>
            <person name="Chen Y."/>
            <person name="Dougan E. K."/>
            <person name="Chan C."/>
            <person name="Rhodes N."/>
            <person name="Thang M."/>
        </authorList>
    </citation>
    <scope>NUCLEOTIDE SEQUENCE</scope>
</reference>
<evidence type="ECO:0000256" key="1">
    <source>
        <dbReference type="SAM" id="MobiDB-lite"/>
    </source>
</evidence>
<keyword evidence="6" id="KW-1185">Reference proteome</keyword>
<feature type="compositionally biased region" description="Pro residues" evidence="1">
    <location>
        <begin position="733"/>
        <end position="742"/>
    </location>
</feature>
<evidence type="ECO:0000313" key="5">
    <source>
        <dbReference type="EMBL" id="CAL1169918.1"/>
    </source>
</evidence>
<dbReference type="InterPro" id="IPR036691">
    <property type="entry name" value="Endo/exonu/phosph_ase_sf"/>
</dbReference>
<feature type="domain" description="Reverse transcriptase" evidence="3">
    <location>
        <begin position="2691"/>
        <end position="2979"/>
    </location>
</feature>
<feature type="region of interest" description="Disordered" evidence="1">
    <location>
        <begin position="677"/>
        <end position="745"/>
    </location>
</feature>
<dbReference type="Gene3D" id="3.30.420.10">
    <property type="entry name" value="Ribonuclease H-like superfamily/Ribonuclease H"/>
    <property type="match status" value="1"/>
</dbReference>
<dbReference type="EMBL" id="CAMXCT020006589">
    <property type="protein sequence ID" value="CAL1169918.1"/>
    <property type="molecule type" value="Genomic_DNA"/>
</dbReference>
<comment type="caution">
    <text evidence="4">The sequence shown here is derived from an EMBL/GenBank/DDBJ whole genome shotgun (WGS) entry which is preliminary data.</text>
</comment>
<dbReference type="Proteomes" id="UP001152797">
    <property type="component" value="Unassembled WGS sequence"/>
</dbReference>
<dbReference type="SUPFAM" id="SSF56219">
    <property type="entry name" value="DNase I-like"/>
    <property type="match status" value="1"/>
</dbReference>
<dbReference type="InterPro" id="IPR036397">
    <property type="entry name" value="RNaseH_sf"/>
</dbReference>
<evidence type="ECO:0000313" key="6">
    <source>
        <dbReference type="Proteomes" id="UP001152797"/>
    </source>
</evidence>
<keyword evidence="2" id="KW-0732">Signal</keyword>
<dbReference type="EMBL" id="CAMXCT030006589">
    <property type="protein sequence ID" value="CAL4803855.1"/>
    <property type="molecule type" value="Genomic_DNA"/>
</dbReference>
<sequence>MTSPGGCTTMWVQTFQCWPQAWITMACWWWKKVTAGVQLLSTRPTSLTNDKTEVIFFPISFQVDLETSLRISAPPGFKWDVDPNAFFRRTNGTLEDWPRLPTILNQNQMVFNTLSLKGNTQYGFRARCDVPDFNPVIAANSFFIEFGYKSNVIQQRRFANVVEAPSIAALTNAEVYSSTNLVNYADNRIEFAVQTVTTLTANTGIVVKGSDLTTGFTFTCPDTLVALPESAPFPTDLICVYQVASDGAPQITLKVNNINMPPGYYRWEMTAQNPPTRKQDPGLWTFGTYLAVSDYPTTPVLDKELQAVGFRIDNMMRDARLTALTQAQRAATNRNDRPGKSNQLIFQFSLNIRPLANRILILRGPRGFVFDDNCLPYVITDQNTVFGPNTQDVWPPDYSVWPLEYRPTKCTGVGREAQITIPSGLGRYSLYVFRIGVRNNPPSTPDWNKWSMNFNDESSDPFQGFTVWTFTNMAINAVGAMKTPRAGIPRTATPVTIVFTPFNTVPAKPPNEQYGGMIRLTVPVEYEIEHQNDNMQTCEVQLFISDRSEIFESTDYVFPAALPNPGWCMVWRFLIVVSFFLQFDHHGIGHLATSSTQSQSKRSAGLEAMKGSDTTPWRCKRCMQLRKHTAQFCPICQTPWQACIDPTYVHQVRATKTEEQSYATGWNQQGTWDYSQWDQTGYQSPRNRANSPRHRQRPRSAKKQRGRGQGQDVQGKGAPQMHHQGKGMDGTFPQPPLPPPAVPWAASMTISPTMQMMPPMTAMPSAMTPVPTMPSTPMPSMPQTAAMTPVPAMPQQAMQIPMAMQAPPQLPEPEAKLLAYIRQRKSALPPDVQQEMAKHEGAKATQDLFTAAEQMTRAKEDYEQALLGRAQHLQAWKGFLAKAVADWQEFAKQFLQHENDLQERIAVTKELFAQAKKDLDRARQDAGEVVVDLTEEEKPLEEGATNGNSVEKVTMSIQHLASSLQQLHSEAAALDAEVPIAKRARMETTEVKDESMERTFCSAATLARKWSHSILEEESFLSEWGARESARNLELEVEIANIPAITPLFKSSSYFTAKRNTRSERRQHVGFADSVQVYIGLADEITMFPTRVPQDLIGTGCMPWHLAYVLNPPWSDPQATLDSALIPSDALTPVPFFQSRLPTDAQVDAPQHEHDIPIGAINFPPDANVAVPVLPNFARHILTGDRTAVDDDWDRGMTLRTWFLHHEQQHHCELPRLIQLVGNAHSWRNQLLALWIDLVWQGERIEIHVAEPDPPRPQHFAHVAYDILIVQGDSDLRKAGLVTAMSATEPFQYWAAAALLPLQVRGLQLVNVVHMVDACQQNRCHVFYRWTEIPINMQPLHVMDNGRAFALHFHSTAIAASSDQVPGLPLPQQEHVPAPPVHYIPEEDSLESESEDAEIENDSNGYSPSAQEAVVDLQNLQGVTVYRLQDDPVHLYIRWQSYVEVVVDLANRLRIPIDEIITYHPIHVAIVGQQPAEAVVILQHAVDIPVGSSDKLILLDLEIHQHPGVQVLPATPHVARKVCRVLQHVVRAHILMHAGVFRYCQHQGDRCLVHLNDQLWPLQDFAPRLLQHGDYLRVVVPPPMQSDDGTLCTIDRIERQYRADLAPDVQPFQCPAQVHPELYINSDLVSQELPHENLKLIVHSSDRPELQAQPVGVPQREHSSFLAPQDGSRQDWLLPAGMIYLQKADLFGDEEFATVEWITWFLSAPLRLRSEESRSIRLDMEQHLWYHDLCQLWNDQWKPYLETQIYVVMPETLQTLRLERVCQGRGCYVETHGRRVPEYGLGHADAGDNVVVIAPARNVEDMTLLQTSVVRMPPTSRSDVQNAVLRERLTGDSVAHDHRPRTQQQSAEPPKLNLAALIDPPTYLTIDFRGVQALGSELLALELGPIQYADQLVKWHEATQEAFTLTPNWTIETPIGFSFYTDGSSAYLDRERKAAAAVVLIIHTHQGDRFGGFRSYVVEQGAYAPQAEMTGVLTAVLWAAQLSEMFTAHSPTLHFVFDCLVAGYTANGSWRIQAHPDLQSTTRSLVQWIERRFSVQTHWHHVYAHSGQAWNEAADAITWAVVAGWIDSPSFAQVWGVLQEQIDTHWLWLLEAAQRGDPMYPFLRDGIMQLNISAPLADPPDDADHPMAKCQNQPTSEGVTTSIILQCATANVLTLHPNKAEHGTGVSARMESLLRSFAAASIDVVGVQETRSRLHGHTRCEGFHVLSSPATSRGIGGVQLWIRTQWKVSQGSISIDAGNLHILHATAQRLVVRFCKDGLRLLFVVAHAPACSDFTEATQFWQSLTTSIPAAYRSWKLIVLVDANARLGTETSPCVGPAGAEPENVAGECFHTWLHEHSLFLPQTEDDIHEGPHHTWFHSTGTGARLDYIAIDQALRSPGLRTHVADVDLTIQKLDHAPVVLALPLTCQVRLRHGEHQSSRAEREGLQDLPNPSWKTNVHTHAGRVQSWMQHLCPAQPRCRRKRHLQDSTWALIEQKKWHWKRCRQLRHTQRIALLREIFQGWKQRDVSDEVRCLRPWMRLCDCTMAFHSWQYKRLCLQVLRAVRSDDKSYYEQLVQKQSEVAADEGLTGLWRHIRAVLPKGIAKRKSSTRCMGPQVEELTQHYCSLEAGFETSYNGLLRACAQRQQEAGEDLPLQMALHEIPTRTEVESLCRLAKKGKAPGLDGVQAEVLQQCMMQHSEVFYALLFKIWTLAAEPLSFKGGKICWIAKKSGATSAASMRGIMLLDSLGKLFHALVRKKLLPWASSVRTATQFGGYKGQQTIFATLMLRCFARYVQSQNMSLAIVFVDVRSAFHCLLRQHAFGTAAELPPVLLEALLNEGLDVQALARDLTAHAQDFAAAPPAVARVMRDVHLDTWFTCPGSTKCFATTRGSRPGSPIADLAYNAMMSSLLKRLQCRIDEMPSTQQAYALLNCQAPLLAWVDDVALPVPCLRADCLDQQLQCTMEVMHETFEAYGLRLNCGAGKTEAIVQYRGANAPQLRRDRFIDGYGMLEVPGRDALRVVAQYTHLGIKVAQNFDVTADLNFKIGKATSAFRTMARPLFHNKKLQVSLRLKLLDTLVLPILFYGCGSWPLLSVRQYQRLSAVITRWQRQIAGVGFWSDTQMTDDAFRAAWRLPCLSVRLAKHRLLFLIQLHRTAPACVWEMATAEDEFCTTSWLSGVRHALRWLCTMQADAPSPDCTLPELTTWLRTSSHTKPALVRNAVARHLTQEQTAHHVIEMHRKIQQACRDGGVDFDTYQHPMQVGGHFACNSCPATFSSVQGLTAHRWKKHGQFSEERKFVFSGVCECCRRCFWTAQRLQQHLRYSKRHATGCYWWLAKHLDPLDQPLPVQMPDIYKGQHRLPHTSVAGPLQPDSSTRWDRQMQRQWDLWTEDWRRHGFPDDLSMPICEEVHQSMTHVALTWTAEQPPLSNLWCHIIDAYRDRGEEAHHHAIWSFALWGRECLYELPEQTDDLDLFALIETEYLELLGDLPVSDLIDRLEKLHRAVPPADGSGWNEPTPPAPAEDGRKQAAIEPFLSVYDQMRDAMQFVANAPVIEWPQQKGIPVCEMEAIFVIYSKDQAFERYMEWWSSDRPWGLSYLTHRELRQVATGSALMMSNVYIEIKIVLRGGAAIQEHPAPHDDETYASVWRTDLQRCLCSTAPCAQQVRIQQWKFGATAVKPTVLRTMGISRAAGILHRHEVPGAVRPTSVLAGLDTGTGDFRTAQAKEYPTGLCRALVATMLEGLAQRRRRHGDSIQHVTQLGERERVENTVKQLLYMAGDKTVRGAFSYTLIVWVFNPPTATLAATWRMDTFQRFSAEPDTALDETEFVGYNVNNMLNIFQVVNTNNVLNGNTKINDVDILLQFPDPMKDGDEILVTGPKDFNLIGNPELANCNEFRWVGGVQLPVTGEPGCTCDLQNFCTIRWLIDESKDPAYPQNQDLHFKVGTTNPSKTPFLTDNYWKASFSEDGNAGVAHMKGSVVKSSHIFQGWSVNPQLENVDLRLVGTKYAAGKISDIEVKFTPITDADTLKIEAIFPTQFNFDQSTVPLPYDIDSRSEGSTLIINRGGFRAGVMATIAINTVRLGRAGGQTRFNFVTYKDEMLDLGEKRDEKLDFTGGFRLPGLWGGSVQIQDGSLLDGYQDARAMFPVKSLFQPRVQEEIKRKLRVDAKAEFTLSFSRAVQASERLLVTCQGQAKYQLKQSPFVVIGIGEIETNVEIDTDGILRATLKPGRPATEVALQADTPYTIIMWVLPVQGTNTWRFDTSDGGSLPTNTNDGELNGFAPVEQFVLGVEAVRSPPRAVVNVILNIDVGNAIVRELIIVTPPEFSFDDSAGGCGNMCLPGESFATNRKTATIASPTGEPLTQLQGIQVRVLTPEQTPSSVTWYVEGRGQGAGTTVGWGEGAGFFVTQMAATNVMYPAVATVQQAQIVFTFALNVNAGNQINIVAPPGFILTCSTEGALKQISLPGGKPNCIDDPLQIVVDTTLTRDQYAFALLVDLPPETPDANTFSIIIRDLDNNVVDAAYSIQGKPIVAIPVTRPYLFWTQSEPGQRTDVTIGLEFTLTTSGVKAVLIMLPETFIHDVQTPTDVQNMNKDFRVAAGSDWADTQYTDRIKIALDDSGGGVDIDPGVYRFKFPVLVPPSMPNSNYWSISLCNDRDCQQPDDRYIIVSFPIAGFSLYELPPEAIRPPNMDRESRGSTAGVVLIAALLLLILR</sequence>
<dbReference type="InterPro" id="IPR012337">
    <property type="entry name" value="RNaseH-like_sf"/>
</dbReference>
<dbReference type="PROSITE" id="PS50878">
    <property type="entry name" value="RT_POL"/>
    <property type="match status" value="1"/>
</dbReference>
<feature type="chain" id="PRO_5043272881" description="Reverse transcriptase domain-containing protein" evidence="2">
    <location>
        <begin position="36"/>
        <end position="4693"/>
    </location>
</feature>
<feature type="region of interest" description="Disordered" evidence="1">
    <location>
        <begin position="592"/>
        <end position="612"/>
    </location>
</feature>
<dbReference type="Gene3D" id="3.60.10.10">
    <property type="entry name" value="Endonuclease/exonuclease/phosphatase"/>
    <property type="match status" value="1"/>
</dbReference>
<accession>A0A9P1GKM4</accession>
<feature type="compositionally biased region" description="Polar residues" evidence="1">
    <location>
        <begin position="592"/>
        <end position="602"/>
    </location>
</feature>
<organism evidence="4">
    <name type="scientific">Cladocopium goreaui</name>
    <dbReference type="NCBI Taxonomy" id="2562237"/>
    <lineage>
        <taxon>Eukaryota</taxon>
        <taxon>Sar</taxon>
        <taxon>Alveolata</taxon>
        <taxon>Dinophyceae</taxon>
        <taxon>Suessiales</taxon>
        <taxon>Symbiodiniaceae</taxon>
        <taxon>Cladocopium</taxon>
    </lineage>
</organism>
<feature type="region of interest" description="Disordered" evidence="1">
    <location>
        <begin position="3488"/>
        <end position="3507"/>
    </location>
</feature>
<dbReference type="GO" id="GO:0003676">
    <property type="term" value="F:nucleic acid binding"/>
    <property type="evidence" value="ECO:0007669"/>
    <property type="project" value="InterPro"/>
</dbReference>
<dbReference type="EMBL" id="CAMXCT010006589">
    <property type="protein sequence ID" value="CAI4016543.1"/>
    <property type="molecule type" value="Genomic_DNA"/>
</dbReference>
<feature type="region of interest" description="Disordered" evidence="1">
    <location>
        <begin position="1387"/>
        <end position="1406"/>
    </location>
</feature>
<reference evidence="5" key="2">
    <citation type="submission" date="2024-04" db="EMBL/GenBank/DDBJ databases">
        <authorList>
            <person name="Chen Y."/>
            <person name="Shah S."/>
            <person name="Dougan E. K."/>
            <person name="Thang M."/>
            <person name="Chan C."/>
        </authorList>
    </citation>
    <scope>NUCLEOTIDE SEQUENCE [LARGE SCALE GENOMIC DNA]</scope>
</reference>
<dbReference type="InterPro" id="IPR000477">
    <property type="entry name" value="RT_dom"/>
</dbReference>